<sequence length="103" mass="11884">MRLTIDRQPINPNSRRPIMAKPHNFRVVHRYGVTTTPRVIQDLNTGRLHPLKQQTPHIAKAGGLTFHILKVHTGTSNHVVVQPYEGNWPRLMFYVKRGLELFA</sequence>
<name>A0A5B9NPH2_9CAUD</name>
<reference evidence="1 2" key="1">
    <citation type="submission" date="2019-04" db="EMBL/GenBank/DDBJ databases">
        <authorList>
            <person name="Finnegan Z.K."/>
            <person name="Thurgood T.L."/>
            <person name="Sharma R."/>
            <person name="Brundage B."/>
            <person name="Wilkey A."/>
            <person name="Arens D.K."/>
            <person name="Kruger J.L."/>
            <person name="Thompson D.W."/>
            <person name="Casjens S."/>
            <person name="Grose J.H."/>
        </authorList>
    </citation>
    <scope>NUCLEOTIDE SEQUENCE [LARGE SCALE GENOMIC DNA]</scope>
</reference>
<organism evidence="1 2">
    <name type="scientific">Klebsiella phage vB_KpnP_Sibilus</name>
    <dbReference type="NCBI Taxonomy" id="2591368"/>
    <lineage>
        <taxon>Viruses</taxon>
        <taxon>Duplodnaviria</taxon>
        <taxon>Heunggongvirae</taxon>
        <taxon>Uroviricota</taxon>
        <taxon>Caudoviricetes</taxon>
        <taxon>Autographivirales</taxon>
        <taxon>Autotranscriptaviridae</taxon>
        <taxon>Studiervirinae</taxon>
        <taxon>Ningirsuvirus</taxon>
        <taxon>Ningirsuvirus sibilus</taxon>
    </lineage>
</organism>
<gene>
    <name evidence="1" type="ORF">SIB_22</name>
</gene>
<accession>A0A5B9NPH2</accession>
<proteinExistence type="predicted"/>
<protein>
    <submittedName>
        <fullName evidence="1">Uncharacterized protein</fullName>
    </submittedName>
</protein>
<evidence type="ECO:0000313" key="2">
    <source>
        <dbReference type="Proteomes" id="UP000323173"/>
    </source>
</evidence>
<dbReference type="EMBL" id="MN013082">
    <property type="protein sequence ID" value="QEG12923.1"/>
    <property type="molecule type" value="Genomic_DNA"/>
</dbReference>
<evidence type="ECO:0000313" key="1">
    <source>
        <dbReference type="EMBL" id="QEG12923.1"/>
    </source>
</evidence>
<keyword evidence="2" id="KW-1185">Reference proteome</keyword>
<dbReference type="Proteomes" id="UP000323173">
    <property type="component" value="Segment"/>
</dbReference>